<sequence length="161" mass="18877">MTVPMKLKSSGEIFDKTKLASATSDTLYVKLPSGLFNYVHVPGYKPEYSHLYSIIVDFYNVNYGYAFPTEWQIAKVYGKSIKTVRNHLRQLERLGLILIIKNSRNKMYVPLKPLTKEQLFIECPEAERRLLEIEEAEKQEYEREFIPREVIEEIAKQKAEI</sequence>
<dbReference type="Pfam" id="PF13730">
    <property type="entry name" value="HTH_36"/>
    <property type="match status" value="1"/>
</dbReference>
<reference evidence="2" key="1">
    <citation type="journal article" date="2019" name="Int. J. Syst. Evol. Microbiol.">
        <title>The Global Catalogue of Microorganisms (GCM) 10K type strain sequencing project: providing services to taxonomists for standard genome sequencing and annotation.</title>
        <authorList>
            <consortium name="The Broad Institute Genomics Platform"/>
            <consortium name="The Broad Institute Genome Sequencing Center for Infectious Disease"/>
            <person name="Wu L."/>
            <person name="Ma J."/>
        </authorList>
    </citation>
    <scope>NUCLEOTIDE SEQUENCE [LARGE SCALE GENOMIC DNA]</scope>
    <source>
        <strain evidence="2">KACC 14058</strain>
    </source>
</reference>
<dbReference type="EMBL" id="JBHSDV010000002">
    <property type="protein sequence ID" value="MFC4387753.1"/>
    <property type="molecule type" value="Genomic_DNA"/>
</dbReference>
<dbReference type="Proteomes" id="UP001595880">
    <property type="component" value="Unassembled WGS sequence"/>
</dbReference>
<dbReference type="RefSeq" id="WP_390198207.1">
    <property type="nucleotide sequence ID" value="NZ_JBHSDV010000002.1"/>
</dbReference>
<evidence type="ECO:0000313" key="2">
    <source>
        <dbReference type="Proteomes" id="UP001595880"/>
    </source>
</evidence>
<gene>
    <name evidence="1" type="ORF">ACFOZ1_07985</name>
</gene>
<comment type="caution">
    <text evidence="1">The sequence shown here is derived from an EMBL/GenBank/DDBJ whole genome shotgun (WGS) entry which is preliminary data.</text>
</comment>
<dbReference type="InterPro" id="IPR036388">
    <property type="entry name" value="WH-like_DNA-bd_sf"/>
</dbReference>
<organism evidence="1 2">
    <name type="scientific">Gracilibacillus marinus</name>
    <dbReference type="NCBI Taxonomy" id="630535"/>
    <lineage>
        <taxon>Bacteria</taxon>
        <taxon>Bacillati</taxon>
        <taxon>Bacillota</taxon>
        <taxon>Bacilli</taxon>
        <taxon>Bacillales</taxon>
        <taxon>Bacillaceae</taxon>
        <taxon>Gracilibacillus</taxon>
    </lineage>
</organism>
<dbReference type="InterPro" id="IPR036390">
    <property type="entry name" value="WH_DNA-bd_sf"/>
</dbReference>
<accession>A0ABV8VX04</accession>
<proteinExistence type="predicted"/>
<name>A0ABV8VX04_9BACI</name>
<evidence type="ECO:0000313" key="1">
    <source>
        <dbReference type="EMBL" id="MFC4387753.1"/>
    </source>
</evidence>
<dbReference type="SUPFAM" id="SSF46785">
    <property type="entry name" value="Winged helix' DNA-binding domain"/>
    <property type="match status" value="1"/>
</dbReference>
<keyword evidence="2" id="KW-1185">Reference proteome</keyword>
<dbReference type="Gene3D" id="1.10.10.10">
    <property type="entry name" value="Winged helix-like DNA-binding domain superfamily/Winged helix DNA-binding domain"/>
    <property type="match status" value="1"/>
</dbReference>
<protein>
    <submittedName>
        <fullName evidence="1">Helix-turn-helix domain-containing protein</fullName>
    </submittedName>
</protein>